<dbReference type="PANTHER" id="PTHR48010:SF59">
    <property type="entry name" value="PROTEIN KINASE DOMAIN-CONTAINING PROTEIN"/>
    <property type="match status" value="1"/>
</dbReference>
<reference evidence="3" key="1">
    <citation type="submission" date="2022-07" db="EMBL/GenBank/DDBJ databases">
        <authorList>
            <person name="Macas J."/>
            <person name="Novak P."/>
            <person name="Neumann P."/>
        </authorList>
    </citation>
    <scope>NUCLEOTIDE SEQUENCE</scope>
</reference>
<keyword evidence="4" id="KW-1185">Reference proteome</keyword>
<dbReference type="Proteomes" id="UP001152484">
    <property type="component" value="Unassembled WGS sequence"/>
</dbReference>
<keyword evidence="2" id="KW-0732">Signal</keyword>
<accession>A0A9P0ZXT3</accession>
<feature type="chain" id="PRO_5040109213" description="Leucine-rich repeat-containing N-terminal plant-type domain-containing protein" evidence="2">
    <location>
        <begin position="24"/>
        <end position="222"/>
    </location>
</feature>
<proteinExistence type="predicted"/>
<dbReference type="InterPro" id="IPR032675">
    <property type="entry name" value="LRR_dom_sf"/>
</dbReference>
<dbReference type="SUPFAM" id="SSF52058">
    <property type="entry name" value="L domain-like"/>
    <property type="match status" value="1"/>
</dbReference>
<comment type="caution">
    <text evidence="3">The sequence shown here is derived from an EMBL/GenBank/DDBJ whole genome shotgun (WGS) entry which is preliminary data.</text>
</comment>
<evidence type="ECO:0000256" key="1">
    <source>
        <dbReference type="SAM" id="Phobius"/>
    </source>
</evidence>
<keyword evidence="1" id="KW-0472">Membrane</keyword>
<dbReference type="AlphaFoldDB" id="A0A9P0ZXT3"/>
<sequence>MEPSLSPTLVIYCLLIIIQGAVSDLKADREVLLDFASAVGGETRRWSIGREAPICNGSYWVGVKCNPEGSRVAELLLPGMGLSGEMPENTIERLDALRALNLENNSLMGSLPPDLNLPHLRHLNLSNNHFGGSIPTSLAGFPPSSFAGNVLLCGPPLLNHQCRPLHRILNSKSSSSLSKCKPKHSKKCKKQKYIVYSGVAAGGVGAVCICICVCICVRRKSR</sequence>
<dbReference type="OrthoDB" id="1303402at2759"/>
<feature type="transmembrane region" description="Helical" evidence="1">
    <location>
        <begin position="193"/>
        <end position="217"/>
    </location>
</feature>
<dbReference type="PANTHER" id="PTHR48010">
    <property type="entry name" value="OS05G0588300 PROTEIN"/>
    <property type="match status" value="1"/>
</dbReference>
<keyword evidence="1" id="KW-0812">Transmembrane</keyword>
<dbReference type="InterPro" id="IPR050994">
    <property type="entry name" value="At_inactive_RLKs"/>
</dbReference>
<evidence type="ECO:0008006" key="5">
    <source>
        <dbReference type="Google" id="ProtNLM"/>
    </source>
</evidence>
<dbReference type="InterPro" id="IPR001611">
    <property type="entry name" value="Leu-rich_rpt"/>
</dbReference>
<protein>
    <recommendedName>
        <fullName evidence="5">Leucine-rich repeat-containing N-terminal plant-type domain-containing protein</fullName>
    </recommendedName>
</protein>
<feature type="signal peptide" evidence="2">
    <location>
        <begin position="1"/>
        <end position="23"/>
    </location>
</feature>
<dbReference type="Pfam" id="PF00560">
    <property type="entry name" value="LRR_1"/>
    <property type="match status" value="2"/>
</dbReference>
<name>A0A9P0ZXT3_CUSEU</name>
<gene>
    <name evidence="3" type="ORF">CEURO_LOCUS21162</name>
</gene>
<evidence type="ECO:0000313" key="3">
    <source>
        <dbReference type="EMBL" id="CAH9116459.1"/>
    </source>
</evidence>
<organism evidence="3 4">
    <name type="scientific">Cuscuta europaea</name>
    <name type="common">European dodder</name>
    <dbReference type="NCBI Taxonomy" id="41803"/>
    <lineage>
        <taxon>Eukaryota</taxon>
        <taxon>Viridiplantae</taxon>
        <taxon>Streptophyta</taxon>
        <taxon>Embryophyta</taxon>
        <taxon>Tracheophyta</taxon>
        <taxon>Spermatophyta</taxon>
        <taxon>Magnoliopsida</taxon>
        <taxon>eudicotyledons</taxon>
        <taxon>Gunneridae</taxon>
        <taxon>Pentapetalae</taxon>
        <taxon>asterids</taxon>
        <taxon>lamiids</taxon>
        <taxon>Solanales</taxon>
        <taxon>Convolvulaceae</taxon>
        <taxon>Cuscuteae</taxon>
        <taxon>Cuscuta</taxon>
        <taxon>Cuscuta subgen. Cuscuta</taxon>
    </lineage>
</organism>
<evidence type="ECO:0000313" key="4">
    <source>
        <dbReference type="Proteomes" id="UP001152484"/>
    </source>
</evidence>
<dbReference type="Gene3D" id="3.80.10.10">
    <property type="entry name" value="Ribonuclease Inhibitor"/>
    <property type="match status" value="1"/>
</dbReference>
<keyword evidence="1" id="KW-1133">Transmembrane helix</keyword>
<dbReference type="EMBL" id="CAMAPE010000070">
    <property type="protein sequence ID" value="CAH9116459.1"/>
    <property type="molecule type" value="Genomic_DNA"/>
</dbReference>
<evidence type="ECO:0000256" key="2">
    <source>
        <dbReference type="SAM" id="SignalP"/>
    </source>
</evidence>